<feature type="compositionally biased region" description="Pro residues" evidence="1">
    <location>
        <begin position="318"/>
        <end position="328"/>
    </location>
</feature>
<dbReference type="Proteomes" id="UP000800235">
    <property type="component" value="Unassembled WGS sequence"/>
</dbReference>
<feature type="compositionally biased region" description="Pro residues" evidence="1">
    <location>
        <begin position="107"/>
        <end position="121"/>
    </location>
</feature>
<dbReference type="AlphaFoldDB" id="A0A9P4U4U7"/>
<keyword evidence="3" id="KW-1185">Reference proteome</keyword>
<feature type="compositionally biased region" description="Basic and acidic residues" evidence="1">
    <location>
        <begin position="286"/>
        <end position="297"/>
    </location>
</feature>
<feature type="region of interest" description="Disordered" evidence="1">
    <location>
        <begin position="433"/>
        <end position="461"/>
    </location>
</feature>
<evidence type="ECO:0000313" key="2">
    <source>
        <dbReference type="EMBL" id="KAF2436418.1"/>
    </source>
</evidence>
<sequence>MTDKTEQQEKDTSPMEEGEILSSPMSFLPKQTKGKSGNIQANQNRGPVGPPTPHPERFDGIAAPGRRHARAPGIAYGRNYRDRDRPEDLDQGYGGSARPGQGYFHSSPPPRLRSNPPPPLSPRHARYLVESGFKGPLTRAKARAQRYKEKHGGSQQPKKNGGGGQQSKKTKKNPHHRSYNHGGGFVQPKSKHVANGQSGNGTSPIPIVRMGEYTVLPKNAQVKTPANGMVEKAQHAKQRGGDSRLADRKWDELAKEDEQKSNEKARKEVAALEAEVERKRLKVRKDKLARESRELDQVLKMNKKVGGLTKQVSNGKPQCPPMMMPPVGPSRSGTRHPLQDDPKVPNGPKAKNPHSRPQPSPISHPGVPRNSSKTVPEFVPGPILVNQGVKVGSDGAVPLVQVVKPAQKRKADEEGDEHESKKVRQELIVLPMDHGKKREVSQKAQQGKLSVEKEAEETSDMEVRAKELEKKMEWDALNDNVLFKDLDELIGRRVV</sequence>
<feature type="region of interest" description="Disordered" evidence="1">
    <location>
        <begin position="224"/>
        <end position="266"/>
    </location>
</feature>
<proteinExistence type="predicted"/>
<feature type="compositionally biased region" description="Basic residues" evidence="1">
    <location>
        <begin position="168"/>
        <end position="179"/>
    </location>
</feature>
<comment type="caution">
    <text evidence="2">The sequence shown here is derived from an EMBL/GenBank/DDBJ whole genome shotgun (WGS) entry which is preliminary data.</text>
</comment>
<evidence type="ECO:0000313" key="3">
    <source>
        <dbReference type="Proteomes" id="UP000800235"/>
    </source>
</evidence>
<name>A0A9P4U4U7_9PEZI</name>
<feature type="compositionally biased region" description="Polar residues" evidence="1">
    <location>
        <begin position="34"/>
        <end position="45"/>
    </location>
</feature>
<accession>A0A9P4U4U7</accession>
<dbReference type="EMBL" id="MU007010">
    <property type="protein sequence ID" value="KAF2436418.1"/>
    <property type="molecule type" value="Genomic_DNA"/>
</dbReference>
<reference evidence="2" key="1">
    <citation type="journal article" date="2020" name="Stud. Mycol.">
        <title>101 Dothideomycetes genomes: a test case for predicting lifestyles and emergence of pathogens.</title>
        <authorList>
            <person name="Haridas S."/>
            <person name="Albert R."/>
            <person name="Binder M."/>
            <person name="Bloem J."/>
            <person name="Labutti K."/>
            <person name="Salamov A."/>
            <person name="Andreopoulos B."/>
            <person name="Baker S."/>
            <person name="Barry K."/>
            <person name="Bills G."/>
            <person name="Bluhm B."/>
            <person name="Cannon C."/>
            <person name="Castanera R."/>
            <person name="Culley D."/>
            <person name="Daum C."/>
            <person name="Ezra D."/>
            <person name="Gonzalez J."/>
            <person name="Henrissat B."/>
            <person name="Kuo A."/>
            <person name="Liang C."/>
            <person name="Lipzen A."/>
            <person name="Lutzoni F."/>
            <person name="Magnuson J."/>
            <person name="Mondo S."/>
            <person name="Nolan M."/>
            <person name="Ohm R."/>
            <person name="Pangilinan J."/>
            <person name="Park H.-J."/>
            <person name="Ramirez L."/>
            <person name="Alfaro M."/>
            <person name="Sun H."/>
            <person name="Tritt A."/>
            <person name="Yoshinaga Y."/>
            <person name="Zwiers L.-H."/>
            <person name="Turgeon B."/>
            <person name="Goodwin S."/>
            <person name="Spatafora J."/>
            <person name="Crous P."/>
            <person name="Grigoriev I."/>
        </authorList>
    </citation>
    <scope>NUCLEOTIDE SEQUENCE</scope>
    <source>
        <strain evidence="2">CBS 130266</strain>
    </source>
</reference>
<feature type="compositionally biased region" description="Basic and acidic residues" evidence="1">
    <location>
        <begin position="79"/>
        <end position="88"/>
    </location>
</feature>
<organism evidence="2 3">
    <name type="scientific">Tothia fuscella</name>
    <dbReference type="NCBI Taxonomy" id="1048955"/>
    <lineage>
        <taxon>Eukaryota</taxon>
        <taxon>Fungi</taxon>
        <taxon>Dikarya</taxon>
        <taxon>Ascomycota</taxon>
        <taxon>Pezizomycotina</taxon>
        <taxon>Dothideomycetes</taxon>
        <taxon>Pleosporomycetidae</taxon>
        <taxon>Venturiales</taxon>
        <taxon>Cylindrosympodiaceae</taxon>
        <taxon>Tothia</taxon>
    </lineage>
</organism>
<protein>
    <submittedName>
        <fullName evidence="2">Uncharacterized protein</fullName>
    </submittedName>
</protein>
<feature type="compositionally biased region" description="Basic and acidic residues" evidence="1">
    <location>
        <begin position="239"/>
        <end position="266"/>
    </location>
</feature>
<evidence type="ECO:0000256" key="1">
    <source>
        <dbReference type="SAM" id="MobiDB-lite"/>
    </source>
</evidence>
<feature type="region of interest" description="Disordered" evidence="1">
    <location>
        <begin position="279"/>
        <end position="379"/>
    </location>
</feature>
<gene>
    <name evidence="2" type="ORF">EJ08DRAFT_711350</name>
</gene>
<feature type="compositionally biased region" description="Basic and acidic residues" evidence="1">
    <location>
        <begin position="1"/>
        <end position="13"/>
    </location>
</feature>
<feature type="region of interest" description="Disordered" evidence="1">
    <location>
        <begin position="1"/>
        <end position="206"/>
    </location>
</feature>